<dbReference type="InterPro" id="IPR037946">
    <property type="entry name" value="MopB_CT_Tetrathionate"/>
</dbReference>
<dbReference type="InterPro" id="IPR006963">
    <property type="entry name" value="Mopterin_OxRdtase_4Fe-4S_dom"/>
</dbReference>
<evidence type="ECO:0000313" key="11">
    <source>
        <dbReference type="Proteomes" id="UP000182829"/>
    </source>
</evidence>
<dbReference type="InterPro" id="IPR006311">
    <property type="entry name" value="TAT_signal"/>
</dbReference>
<dbReference type="InterPro" id="IPR006656">
    <property type="entry name" value="Mopterin_OxRdtase"/>
</dbReference>
<keyword evidence="6" id="KW-0560">Oxidoreductase</keyword>
<feature type="domain" description="4Fe-4S Mo/W bis-MGD-type" evidence="9">
    <location>
        <begin position="62"/>
        <end position="121"/>
    </location>
</feature>
<dbReference type="SUPFAM" id="SSF50692">
    <property type="entry name" value="ADC-like"/>
    <property type="match status" value="1"/>
</dbReference>
<evidence type="ECO:0000256" key="2">
    <source>
        <dbReference type="ARBA" id="ARBA00022485"/>
    </source>
</evidence>
<dbReference type="PANTHER" id="PTHR43742">
    <property type="entry name" value="TRIMETHYLAMINE-N-OXIDE REDUCTASE"/>
    <property type="match status" value="1"/>
</dbReference>
<sequence length="927" mass="103108">MSKNEATNDTTDTTDSSGLALDRRGFMKTGAAGAAAAGLGLGFGLSSLVEADDYRDALVEHTGEWRASCCAGCTSWCAAQVLVDDETGRAIRTRGNEHSDVHGTNDCVRQDLAIQQLYDPDRLKQPMRRTNPEKGKDADPEFEPISWEEAIEEIADKIIELRDNEETHKSMVTRGRYTYLRPILYSHFPQIIGTPNNISHSSICAEAEKAGPMFTEGEWAYRQYDVTETRYVICWGADPISTNRQVSHYNNKWGDVLDQAEVAVVEPRLSATATKADEWLPVEPGYDGAIATAMAHVILTEGLWNREFVGEFEDGTNRFVEGEEVDLDTFDESENSYGVVQWWNRELKDRTPEWAEAESGVSADQIARVARRFAQAGPNAISWLGGGPAMQVRGTYTAMAVHALNGLVGSVGNEGGTLYAPDDGTASLPGADEFTDEIAEQGLAYPEEHGTGDKIDQRGSLELPALKGGQSGGGVVTNNAADGILEEDPMEIELLISYWNNYAFSNPENQRWLEALEKIPFHVTIETHPSETAWFADIVLPATHHQFERWGQLRSTANGRRSINLHQPVLADDPDDPEDVLDNGRLWDVKTDETEIVYLIAEELADRGFDNLLEYCEQYEDPETGLSPSEEYGGDSFRDREIRAQAFSRNAIKLRMQPMWDPDVEAPPGDEFSSWEEFREVGVWNSDHWDYRHRWPSEGGEFPTATGRFEFFSETLRVGPDTDVDPDDDIEPEFDVGDPAGLEGHADRHGTDVDDVLETCKYLARTDGEPHAYVPHYEEPYDVGGEGDYPFKLVDYKDRLNREGRSANTTWLHEFKDANPGDEPGEDVAKINPRDAAELGIEDGDEIVVSSPVGEIEVTAKLWEGAKPGTIAKTYGQGHWAYGRVASEEFGEKERGGNNNNLIPAEYDRLSGSTVFYGDVRVDVEKR</sequence>
<dbReference type="EMBL" id="FORO01000027">
    <property type="protein sequence ID" value="SFJ40847.1"/>
    <property type="molecule type" value="Genomic_DNA"/>
</dbReference>
<dbReference type="NCBIfam" id="TIGR01409">
    <property type="entry name" value="TAT_signal_seq"/>
    <property type="match status" value="1"/>
</dbReference>
<reference evidence="10 11" key="1">
    <citation type="submission" date="2016-10" db="EMBL/GenBank/DDBJ databases">
        <authorList>
            <person name="de Groot N.N."/>
        </authorList>
    </citation>
    <scope>NUCLEOTIDE SEQUENCE [LARGE SCALE GENOMIC DNA]</scope>
    <source>
        <strain evidence="10 11">SP2</strain>
    </source>
</reference>
<dbReference type="GO" id="GO:0046872">
    <property type="term" value="F:metal ion binding"/>
    <property type="evidence" value="ECO:0007669"/>
    <property type="project" value="UniProtKB-KW"/>
</dbReference>
<keyword evidence="3" id="KW-0500">Molybdenum</keyword>
<dbReference type="Gene3D" id="3.30.200.210">
    <property type="match status" value="1"/>
</dbReference>
<evidence type="ECO:0000256" key="4">
    <source>
        <dbReference type="ARBA" id="ARBA00022723"/>
    </source>
</evidence>
<dbReference type="AlphaFoldDB" id="A0A1I3R667"/>
<dbReference type="SUPFAM" id="SSF53706">
    <property type="entry name" value="Formate dehydrogenase/DMSO reductase, domains 1-3"/>
    <property type="match status" value="1"/>
</dbReference>
<name>A0A1I3R667_9EURY</name>
<evidence type="ECO:0000256" key="1">
    <source>
        <dbReference type="ARBA" id="ARBA00010312"/>
    </source>
</evidence>
<keyword evidence="2" id="KW-0004">4Fe-4S</keyword>
<keyword evidence="8" id="KW-0411">Iron-sulfur</keyword>
<proteinExistence type="inferred from homology"/>
<dbReference type="Pfam" id="PF00384">
    <property type="entry name" value="Molybdopterin"/>
    <property type="match status" value="1"/>
</dbReference>
<organism evidence="10 11">
    <name type="scientific">Natronobacterium gregoryi</name>
    <dbReference type="NCBI Taxonomy" id="44930"/>
    <lineage>
        <taxon>Archaea</taxon>
        <taxon>Methanobacteriati</taxon>
        <taxon>Methanobacteriota</taxon>
        <taxon>Stenosarchaea group</taxon>
        <taxon>Halobacteria</taxon>
        <taxon>Halobacteriales</taxon>
        <taxon>Natrialbaceae</taxon>
        <taxon>Natronobacterium</taxon>
    </lineage>
</organism>
<dbReference type="GO" id="GO:0043546">
    <property type="term" value="F:molybdopterin cofactor binding"/>
    <property type="evidence" value="ECO:0007669"/>
    <property type="project" value="InterPro"/>
</dbReference>
<protein>
    <submittedName>
        <fullName evidence="10">Tat (Twin-arginine translocation) pathway signal sequence</fullName>
    </submittedName>
</protein>
<dbReference type="PANTHER" id="PTHR43742:SF9">
    <property type="entry name" value="TETRATHIONATE REDUCTASE SUBUNIT A"/>
    <property type="match status" value="1"/>
</dbReference>
<dbReference type="Gene3D" id="3.40.228.10">
    <property type="entry name" value="Dimethylsulfoxide Reductase, domain 2"/>
    <property type="match status" value="1"/>
</dbReference>
<evidence type="ECO:0000256" key="6">
    <source>
        <dbReference type="ARBA" id="ARBA00023002"/>
    </source>
</evidence>
<gene>
    <name evidence="10" type="ORF">SAMN05443661_12732</name>
</gene>
<accession>A0A1I3R667</accession>
<dbReference type="InterPro" id="IPR006657">
    <property type="entry name" value="MoPterin_dinucl-bd_dom"/>
</dbReference>
<dbReference type="OrthoDB" id="23466at2157"/>
<dbReference type="GO" id="GO:0016491">
    <property type="term" value="F:oxidoreductase activity"/>
    <property type="evidence" value="ECO:0007669"/>
    <property type="project" value="UniProtKB-KW"/>
</dbReference>
<dbReference type="InterPro" id="IPR009010">
    <property type="entry name" value="Asp_de-COase-like_dom_sf"/>
</dbReference>
<dbReference type="Proteomes" id="UP000182829">
    <property type="component" value="Unassembled WGS sequence"/>
</dbReference>
<dbReference type="Gene3D" id="3.40.50.740">
    <property type="match status" value="1"/>
</dbReference>
<dbReference type="InterPro" id="IPR019546">
    <property type="entry name" value="TAT_signal_bac_arc"/>
</dbReference>
<keyword evidence="5" id="KW-0732">Signal</keyword>
<keyword evidence="7" id="KW-0408">Iron</keyword>
<evidence type="ECO:0000256" key="7">
    <source>
        <dbReference type="ARBA" id="ARBA00023004"/>
    </source>
</evidence>
<evidence type="ECO:0000259" key="9">
    <source>
        <dbReference type="PROSITE" id="PS51669"/>
    </source>
</evidence>
<dbReference type="PROSITE" id="PS51318">
    <property type="entry name" value="TAT"/>
    <property type="match status" value="1"/>
</dbReference>
<evidence type="ECO:0000256" key="8">
    <source>
        <dbReference type="ARBA" id="ARBA00023014"/>
    </source>
</evidence>
<dbReference type="Gene3D" id="2.40.40.20">
    <property type="match status" value="1"/>
</dbReference>
<dbReference type="PROSITE" id="PS51669">
    <property type="entry name" value="4FE4S_MOW_BIS_MGD"/>
    <property type="match status" value="1"/>
</dbReference>
<dbReference type="Pfam" id="PF01568">
    <property type="entry name" value="Molydop_binding"/>
    <property type="match status" value="1"/>
</dbReference>
<dbReference type="GeneID" id="14210326"/>
<keyword evidence="4" id="KW-0479">Metal-binding</keyword>
<evidence type="ECO:0000256" key="5">
    <source>
        <dbReference type="ARBA" id="ARBA00022729"/>
    </source>
</evidence>
<dbReference type="InterPro" id="IPR050612">
    <property type="entry name" value="Prok_Mopterin_Oxidored"/>
</dbReference>
<dbReference type="GO" id="GO:0051539">
    <property type="term" value="F:4 iron, 4 sulfur cluster binding"/>
    <property type="evidence" value="ECO:0007669"/>
    <property type="project" value="UniProtKB-KW"/>
</dbReference>
<dbReference type="OMA" id="YVLPMGH"/>
<evidence type="ECO:0000256" key="3">
    <source>
        <dbReference type="ARBA" id="ARBA00022505"/>
    </source>
</evidence>
<comment type="similarity">
    <text evidence="1">Belongs to the prokaryotic molybdopterin-containing oxidoreductase family.</text>
</comment>
<evidence type="ECO:0000313" key="10">
    <source>
        <dbReference type="EMBL" id="SFJ40847.1"/>
    </source>
</evidence>
<dbReference type="CDD" id="cd02780">
    <property type="entry name" value="MopB_CT_Tetrathionate_Arsenate-R"/>
    <property type="match status" value="1"/>
</dbReference>
<dbReference type="RefSeq" id="WP_005576997.1">
    <property type="nucleotide sequence ID" value="NZ_FORO01000027.1"/>
</dbReference>